<evidence type="ECO:0000313" key="3">
    <source>
        <dbReference type="Proteomes" id="UP001392437"/>
    </source>
</evidence>
<dbReference type="AlphaFoldDB" id="A0AAW0REQ8"/>
<comment type="caution">
    <text evidence="2">The sequence shown here is derived from an EMBL/GenBank/DDBJ whole genome shotgun (WGS) entry which is preliminary data.</text>
</comment>
<dbReference type="GO" id="GO:0016747">
    <property type="term" value="F:acyltransferase activity, transferring groups other than amino-acyl groups"/>
    <property type="evidence" value="ECO:0007669"/>
    <property type="project" value="TreeGrafter"/>
</dbReference>
<evidence type="ECO:0000256" key="1">
    <source>
        <dbReference type="ARBA" id="ARBA00022679"/>
    </source>
</evidence>
<dbReference type="EMBL" id="JAQQWP010000001">
    <property type="protein sequence ID" value="KAK8133246.1"/>
    <property type="molecule type" value="Genomic_DNA"/>
</dbReference>
<organism evidence="2 3">
    <name type="scientific">Apiospora kogelbergensis</name>
    <dbReference type="NCBI Taxonomy" id="1337665"/>
    <lineage>
        <taxon>Eukaryota</taxon>
        <taxon>Fungi</taxon>
        <taxon>Dikarya</taxon>
        <taxon>Ascomycota</taxon>
        <taxon>Pezizomycotina</taxon>
        <taxon>Sordariomycetes</taxon>
        <taxon>Xylariomycetidae</taxon>
        <taxon>Amphisphaeriales</taxon>
        <taxon>Apiosporaceae</taxon>
        <taxon>Apiospora</taxon>
    </lineage>
</organism>
<sequence length="387" mass="43150">MVEDFGYNYSQFAAAGFPLHAFVHPRFNRSGPLSEDLSPTFQIHVYWIEGGLLLSVAYHHAFSDAECARMFLEAFAAQTRHETIQLPRDCVLTLPETPMTEPKDFETLAKKEFTDYALLPDKSGPLNIVLSPGGADFSGFPSFTGTVFEIEDAKIKELSQSIHNYAQGRLIKPPSSYVCLAALTWAFVVKARMEAEQDKYCPENEHGGESRMLNNVNFRSKIPDESGDYWGDAAAALSSYMALPDLIRCCDGDLEKLTDVVETITATIETVDRDYVLRLRDLYAAAGDPRRLGFKWDPRTPQNIGFTTWRYAGADSEWNIPGVFSVDRKPDAITPASPTWAANPYGLILPAKSGATIHKLFLGIPKISMEALKKDKTWMGWVSRVAE</sequence>
<proteinExistence type="predicted"/>
<dbReference type="Gene3D" id="3.30.559.10">
    <property type="entry name" value="Chloramphenicol acetyltransferase-like domain"/>
    <property type="match status" value="2"/>
</dbReference>
<dbReference type="InterPro" id="IPR050317">
    <property type="entry name" value="Plant_Fungal_Acyltransferase"/>
</dbReference>
<gene>
    <name evidence="2" type="ORF">PG999_001419</name>
</gene>
<dbReference type="PANTHER" id="PTHR31642:SF310">
    <property type="entry name" value="FATTY ALCOHOL:CAFFEOYL-COA ACYLTRANSFERASE"/>
    <property type="match status" value="1"/>
</dbReference>
<name>A0AAW0REQ8_9PEZI</name>
<keyword evidence="3" id="KW-1185">Reference proteome</keyword>
<dbReference type="GO" id="GO:0044550">
    <property type="term" value="P:secondary metabolite biosynthetic process"/>
    <property type="evidence" value="ECO:0007669"/>
    <property type="project" value="TreeGrafter"/>
</dbReference>
<keyword evidence="1" id="KW-0808">Transferase</keyword>
<accession>A0AAW0REQ8</accession>
<dbReference type="Proteomes" id="UP001392437">
    <property type="component" value="Unassembled WGS sequence"/>
</dbReference>
<dbReference type="Pfam" id="PF02458">
    <property type="entry name" value="Transferase"/>
    <property type="match status" value="1"/>
</dbReference>
<evidence type="ECO:0000313" key="2">
    <source>
        <dbReference type="EMBL" id="KAK8133246.1"/>
    </source>
</evidence>
<dbReference type="InterPro" id="IPR023213">
    <property type="entry name" value="CAT-like_dom_sf"/>
</dbReference>
<dbReference type="PANTHER" id="PTHR31642">
    <property type="entry name" value="TRICHOTHECENE 3-O-ACETYLTRANSFERASE"/>
    <property type="match status" value="1"/>
</dbReference>
<reference evidence="2 3" key="1">
    <citation type="submission" date="2023-01" db="EMBL/GenBank/DDBJ databases">
        <title>Analysis of 21 Apiospora genomes using comparative genomics revels a genus with tremendous synthesis potential of carbohydrate active enzymes and secondary metabolites.</title>
        <authorList>
            <person name="Sorensen T."/>
        </authorList>
    </citation>
    <scope>NUCLEOTIDE SEQUENCE [LARGE SCALE GENOMIC DNA]</scope>
    <source>
        <strain evidence="2 3">CBS 117206</strain>
    </source>
</reference>
<protein>
    <submittedName>
        <fullName evidence="2">Uncharacterized protein</fullName>
    </submittedName>
</protein>